<evidence type="ECO:0000256" key="5">
    <source>
        <dbReference type="ARBA" id="ARBA00023242"/>
    </source>
</evidence>
<dbReference type="GO" id="GO:0000727">
    <property type="term" value="P:double-strand break repair via break-induced replication"/>
    <property type="evidence" value="ECO:0007669"/>
    <property type="project" value="TreeGrafter"/>
</dbReference>
<evidence type="ECO:0000256" key="4">
    <source>
        <dbReference type="ARBA" id="ARBA00022705"/>
    </source>
</evidence>
<dbReference type="InterPro" id="IPR036224">
    <property type="entry name" value="GINS_bundle-like_dom_sf"/>
</dbReference>
<evidence type="ECO:0000256" key="6">
    <source>
        <dbReference type="PIRNR" id="PIRNR007764"/>
    </source>
</evidence>
<dbReference type="CDD" id="cd11711">
    <property type="entry name" value="GINS_A_Sld5"/>
    <property type="match status" value="1"/>
</dbReference>
<evidence type="ECO:0000256" key="2">
    <source>
        <dbReference type="ARBA" id="ARBA00008187"/>
    </source>
</evidence>
<dbReference type="PIRSF" id="PIRSF007764">
    <property type="entry name" value="Sld5"/>
    <property type="match status" value="1"/>
</dbReference>
<dbReference type="SUPFAM" id="SSF160059">
    <property type="entry name" value="PriA/YqbF domain"/>
    <property type="match status" value="1"/>
</dbReference>
<accession>A0A7S4F9L8</accession>
<comment type="function">
    <text evidence="6">The GINS complex plays an essential role in the initiation of DNA replication.</text>
</comment>
<comment type="similarity">
    <text evidence="2 6">Belongs to the GINS4/SLD5 family.</text>
</comment>
<dbReference type="Gene3D" id="3.40.5.60">
    <property type="match status" value="1"/>
</dbReference>
<dbReference type="GO" id="GO:0000811">
    <property type="term" value="C:GINS complex"/>
    <property type="evidence" value="ECO:0007669"/>
    <property type="project" value="UniProtKB-UniRule"/>
</dbReference>
<dbReference type="PANTHER" id="PTHR21206">
    <property type="entry name" value="SLD5 PROTEIN"/>
    <property type="match status" value="1"/>
</dbReference>
<feature type="coiled-coil region" evidence="7">
    <location>
        <begin position="42"/>
        <end position="69"/>
    </location>
</feature>
<evidence type="ECO:0000256" key="3">
    <source>
        <dbReference type="ARBA" id="ARBA00014804"/>
    </source>
</evidence>
<comment type="subcellular location">
    <subcellularLocation>
        <location evidence="1 6">Nucleus</location>
    </subcellularLocation>
</comment>
<keyword evidence="4 6" id="KW-0235">DNA replication</keyword>
<evidence type="ECO:0000259" key="8">
    <source>
        <dbReference type="Pfam" id="PF05916"/>
    </source>
</evidence>
<dbReference type="Pfam" id="PF05916">
    <property type="entry name" value="Sld5"/>
    <property type="match status" value="1"/>
</dbReference>
<dbReference type="Gene3D" id="1.20.58.1030">
    <property type="match status" value="1"/>
</dbReference>
<keyword evidence="7" id="KW-0175">Coiled coil</keyword>
<dbReference type="AlphaFoldDB" id="A0A7S4F9L8"/>
<dbReference type="CDD" id="cd21692">
    <property type="entry name" value="GINS_B_Sld5"/>
    <property type="match status" value="1"/>
</dbReference>
<sequence>MTSQDDAIDVVFELQKAWLNEKFAPELLQHKEELVESALGAVQEQAAIIAELEGEKASLKRALYEMELERIQFVIREYLRIRLFKIQKYALHISKDEDLQSRLTEPERNLHSGYVELYKSHVERSVWAILEGSAELPKQIKEVDMTNNNPLMTAPKLESHVFCKALVDCQPFTLGDTAEVVQILKDDIHLLPYAPVRQLVDEGSIQLI</sequence>
<evidence type="ECO:0000313" key="10">
    <source>
        <dbReference type="EMBL" id="CAE0783114.1"/>
    </source>
</evidence>
<gene>
    <name evidence="10" type="ORF">PCAR00345_LOCUS35817</name>
</gene>
<dbReference type="InterPro" id="IPR008591">
    <property type="entry name" value="GINS_Sld5"/>
</dbReference>
<dbReference type="InterPro" id="IPR021151">
    <property type="entry name" value="GINS_A"/>
</dbReference>
<organism evidence="10">
    <name type="scientific">Chrysotila carterae</name>
    <name type="common">Marine alga</name>
    <name type="synonym">Syracosphaera carterae</name>
    <dbReference type="NCBI Taxonomy" id="13221"/>
    <lineage>
        <taxon>Eukaryota</taxon>
        <taxon>Haptista</taxon>
        <taxon>Haptophyta</taxon>
        <taxon>Prymnesiophyceae</taxon>
        <taxon>Isochrysidales</taxon>
        <taxon>Isochrysidaceae</taxon>
        <taxon>Chrysotila</taxon>
    </lineage>
</organism>
<dbReference type="InterPro" id="IPR031633">
    <property type="entry name" value="SLD5_C"/>
</dbReference>
<dbReference type="PANTHER" id="PTHR21206:SF0">
    <property type="entry name" value="DNA REPLICATION COMPLEX GINS PROTEIN SLD5"/>
    <property type="match status" value="1"/>
</dbReference>
<dbReference type="InterPro" id="IPR038749">
    <property type="entry name" value="Sld5_GINS_A"/>
</dbReference>
<dbReference type="Pfam" id="PF16922">
    <property type="entry name" value="SLD5_C"/>
    <property type="match status" value="1"/>
</dbReference>
<feature type="domain" description="GINS subunit" evidence="8">
    <location>
        <begin position="62"/>
        <end position="123"/>
    </location>
</feature>
<evidence type="ECO:0000256" key="7">
    <source>
        <dbReference type="SAM" id="Coils"/>
    </source>
</evidence>
<dbReference type="GO" id="GO:0006261">
    <property type="term" value="P:DNA-templated DNA replication"/>
    <property type="evidence" value="ECO:0007669"/>
    <property type="project" value="InterPro"/>
</dbReference>
<proteinExistence type="inferred from homology"/>
<evidence type="ECO:0000256" key="1">
    <source>
        <dbReference type="ARBA" id="ARBA00004123"/>
    </source>
</evidence>
<dbReference type="EMBL" id="HBIZ01056405">
    <property type="protein sequence ID" value="CAE0783114.1"/>
    <property type="molecule type" value="Transcribed_RNA"/>
</dbReference>
<protein>
    <recommendedName>
        <fullName evidence="3 6">DNA replication complex GINS protein SLD5</fullName>
    </recommendedName>
</protein>
<dbReference type="SUPFAM" id="SSF158573">
    <property type="entry name" value="GINS helical bundle-like"/>
    <property type="match status" value="1"/>
</dbReference>
<reference evidence="10" key="1">
    <citation type="submission" date="2021-01" db="EMBL/GenBank/DDBJ databases">
        <authorList>
            <person name="Corre E."/>
            <person name="Pelletier E."/>
            <person name="Niang G."/>
            <person name="Scheremetjew M."/>
            <person name="Finn R."/>
            <person name="Kale V."/>
            <person name="Holt S."/>
            <person name="Cochrane G."/>
            <person name="Meng A."/>
            <person name="Brown T."/>
            <person name="Cohen L."/>
        </authorList>
    </citation>
    <scope>NUCLEOTIDE SEQUENCE</scope>
    <source>
        <strain evidence="10">CCMP645</strain>
    </source>
</reference>
<keyword evidence="5 6" id="KW-0539">Nucleus</keyword>
<name>A0A7S4F9L8_CHRCT</name>
<evidence type="ECO:0000259" key="9">
    <source>
        <dbReference type="Pfam" id="PF16922"/>
    </source>
</evidence>
<feature type="domain" description="DNA replication complex GINS protein SLD5 C-terminal" evidence="9">
    <location>
        <begin position="155"/>
        <end position="208"/>
    </location>
</feature>